<dbReference type="FunFam" id="3.20.140.10:FF:000006">
    <property type="entry name" value="Nicotinate phosphoribosyltransferase"/>
    <property type="match status" value="1"/>
</dbReference>
<evidence type="ECO:0000256" key="3">
    <source>
        <dbReference type="ARBA" id="ARBA00004952"/>
    </source>
</evidence>
<evidence type="ECO:0000256" key="9">
    <source>
        <dbReference type="ARBA" id="ARBA00022679"/>
    </source>
</evidence>
<keyword evidence="10" id="KW-0479">Metal-binding</keyword>
<evidence type="ECO:0000256" key="1">
    <source>
        <dbReference type="ARBA" id="ARBA00001936"/>
    </source>
</evidence>
<dbReference type="InterPro" id="IPR041525">
    <property type="entry name" value="N/Namide_PRibTrfase"/>
</dbReference>
<reference evidence="18 19" key="1">
    <citation type="journal article" date="2010" name="Nature">
        <title>Genome sequence of the palaeopolyploid soybean.</title>
        <authorList>
            <person name="Schmutz J."/>
            <person name="Cannon S.B."/>
            <person name="Schlueter J."/>
            <person name="Ma J."/>
            <person name="Mitros T."/>
            <person name="Nelson W."/>
            <person name="Hyten D.L."/>
            <person name="Song Q."/>
            <person name="Thelen J.J."/>
            <person name="Cheng J."/>
            <person name="Xu D."/>
            <person name="Hellsten U."/>
            <person name="May G.D."/>
            <person name="Yu Y."/>
            <person name="Sakurai T."/>
            <person name="Umezawa T."/>
            <person name="Bhattacharyya M.K."/>
            <person name="Sandhu D."/>
            <person name="Valliyodan B."/>
            <person name="Lindquist E."/>
            <person name="Peto M."/>
            <person name="Grant D."/>
            <person name="Shu S."/>
            <person name="Goodstein D."/>
            <person name="Barry K."/>
            <person name="Futrell-Griggs M."/>
            <person name="Abernathy B."/>
            <person name="Du J."/>
            <person name="Tian Z."/>
            <person name="Zhu L."/>
            <person name="Gill N."/>
            <person name="Joshi T."/>
            <person name="Libault M."/>
            <person name="Sethuraman A."/>
            <person name="Zhang X.-C."/>
            <person name="Shinozaki K."/>
            <person name="Nguyen H.T."/>
            <person name="Wing R.A."/>
            <person name="Cregan P."/>
            <person name="Specht J."/>
            <person name="Grimwood J."/>
            <person name="Rokhsar D."/>
            <person name="Stacey G."/>
            <person name="Shoemaker R.C."/>
            <person name="Jackson S.A."/>
        </authorList>
    </citation>
    <scope>NUCLEOTIDE SEQUENCE</scope>
    <source>
        <strain evidence="19">cv. Williams 82</strain>
        <tissue evidence="18">Callus</tissue>
    </source>
</reference>
<dbReference type="SUPFAM" id="SSF54675">
    <property type="entry name" value="Nicotinate/Quinolinate PRTase N-terminal domain-like"/>
    <property type="match status" value="1"/>
</dbReference>
<reference evidence="19" key="2">
    <citation type="submission" date="2018-02" db="UniProtKB">
        <authorList>
            <consortium name="EnsemblPlants"/>
        </authorList>
    </citation>
    <scope>IDENTIFICATION</scope>
    <source>
        <strain evidence="19">Williams 82</strain>
    </source>
</reference>
<keyword evidence="9" id="KW-0808">Transferase</keyword>
<dbReference type="SUPFAM" id="SSF51690">
    <property type="entry name" value="Nicotinate/Quinolinate PRTase C-terminal domain-like"/>
    <property type="match status" value="1"/>
</dbReference>
<feature type="domain" description="Nicotinate phosphoribosyltransferase N-terminal" evidence="16">
    <location>
        <begin position="28"/>
        <end position="95"/>
    </location>
</feature>
<evidence type="ECO:0000259" key="17">
    <source>
        <dbReference type="Pfam" id="PF17956"/>
    </source>
</evidence>
<evidence type="ECO:0000256" key="14">
    <source>
        <dbReference type="ARBA" id="ARBA00048668"/>
    </source>
</evidence>
<dbReference type="InterPro" id="IPR036068">
    <property type="entry name" value="Nicotinate_pribotase-like_C"/>
</dbReference>
<dbReference type="Pfam" id="PF04095">
    <property type="entry name" value="NAPRTase"/>
    <property type="match status" value="1"/>
</dbReference>
<comment type="catalytic activity">
    <reaction evidence="14">
        <text>5-phospho-alpha-D-ribose 1-diphosphate + nicotinate + ATP + H2O = nicotinate beta-D-ribonucleotide + ADP + phosphate + diphosphate</text>
        <dbReference type="Rhea" id="RHEA:36163"/>
        <dbReference type="ChEBI" id="CHEBI:15377"/>
        <dbReference type="ChEBI" id="CHEBI:30616"/>
        <dbReference type="ChEBI" id="CHEBI:32544"/>
        <dbReference type="ChEBI" id="CHEBI:33019"/>
        <dbReference type="ChEBI" id="CHEBI:43474"/>
        <dbReference type="ChEBI" id="CHEBI:57502"/>
        <dbReference type="ChEBI" id="CHEBI:58017"/>
        <dbReference type="ChEBI" id="CHEBI:456216"/>
        <dbReference type="EC" id="6.3.4.21"/>
    </reaction>
</comment>
<comment type="function">
    <text evidence="13">Catalyzes the first step in the biosynthesis of NAD from nicotinic acid, the ATP-dependent synthesis of beta-nicotinate D-ribonucleotide from nicotinate and 5-phospho-D-ribose 1-phosphate. Helps prevent cellular oxidative stress via its role in NAD biosynthesis.</text>
</comment>
<dbReference type="InterPro" id="IPR041619">
    <property type="entry name" value="NAPRTase_C"/>
</dbReference>
<dbReference type="PANTHER" id="PTHR11098">
    <property type="entry name" value="NICOTINATE PHOSPHORIBOSYLTRANSFERASE"/>
    <property type="match status" value="1"/>
</dbReference>
<comment type="similarity">
    <text evidence="4">Belongs to the NAPRTase family.</text>
</comment>
<keyword evidence="12" id="KW-0464">Manganese</keyword>
<dbReference type="FunFam" id="3.20.20.70:FF:000155">
    <property type="entry name" value="Nicotinate phosphoribosyltransferase"/>
    <property type="match status" value="1"/>
</dbReference>
<dbReference type="FunFam" id="3.20.20.70:FF:000227">
    <property type="entry name" value="Nicotinate phosphoribosyltransferase"/>
    <property type="match status" value="1"/>
</dbReference>
<dbReference type="InterPro" id="IPR013785">
    <property type="entry name" value="Aldolase_TIM"/>
</dbReference>
<dbReference type="PIRSF" id="PIRSF000484">
    <property type="entry name" value="NAPRT"/>
    <property type="match status" value="1"/>
</dbReference>
<dbReference type="Gramene" id="KRH57935">
    <property type="protein sequence ID" value="KRH57935"/>
    <property type="gene ID" value="GLYMA_05G094000"/>
</dbReference>
<dbReference type="ExpressionAtlas" id="A0A0R0K3G6">
    <property type="expression patterns" value="baseline and differential"/>
</dbReference>
<keyword evidence="8" id="KW-0662">Pyridine nucleotide biosynthesis</keyword>
<dbReference type="PANTHER" id="PTHR11098:SF1">
    <property type="entry name" value="NICOTINATE PHOSPHORIBOSYLTRANSFERASE"/>
    <property type="match status" value="1"/>
</dbReference>
<dbReference type="Gene3D" id="3.20.20.70">
    <property type="entry name" value="Aldolase class I"/>
    <property type="match status" value="1"/>
</dbReference>
<dbReference type="InterPro" id="IPR040727">
    <property type="entry name" value="NAPRTase_N"/>
</dbReference>
<organism evidence="18">
    <name type="scientific">Glycine max</name>
    <name type="common">Soybean</name>
    <name type="synonym">Glycine hispida</name>
    <dbReference type="NCBI Taxonomy" id="3847"/>
    <lineage>
        <taxon>Eukaryota</taxon>
        <taxon>Viridiplantae</taxon>
        <taxon>Streptophyta</taxon>
        <taxon>Embryophyta</taxon>
        <taxon>Tracheophyta</taxon>
        <taxon>Spermatophyta</taxon>
        <taxon>Magnoliopsida</taxon>
        <taxon>eudicotyledons</taxon>
        <taxon>Gunneridae</taxon>
        <taxon>Pentapetalae</taxon>
        <taxon>rosids</taxon>
        <taxon>fabids</taxon>
        <taxon>Fabales</taxon>
        <taxon>Fabaceae</taxon>
        <taxon>Papilionoideae</taxon>
        <taxon>50 kb inversion clade</taxon>
        <taxon>NPAAA clade</taxon>
        <taxon>indigoferoid/millettioid clade</taxon>
        <taxon>Phaseoleae</taxon>
        <taxon>Glycine</taxon>
        <taxon>Glycine subgen. Soja</taxon>
    </lineage>
</organism>
<evidence type="ECO:0000256" key="5">
    <source>
        <dbReference type="ARBA" id="ARBA00013236"/>
    </source>
</evidence>
<comment type="cofactor">
    <cofactor evidence="1">
        <name>Mn(2+)</name>
        <dbReference type="ChEBI" id="CHEBI:29035"/>
    </cofactor>
</comment>
<reference evidence="18" key="3">
    <citation type="submission" date="2018-07" db="EMBL/GenBank/DDBJ databases">
        <title>WGS assembly of Glycine max.</title>
        <authorList>
            <person name="Schmutz J."/>
            <person name="Cannon S."/>
            <person name="Schlueter J."/>
            <person name="Ma J."/>
            <person name="Mitros T."/>
            <person name="Nelson W."/>
            <person name="Hyten D."/>
            <person name="Song Q."/>
            <person name="Thelen J."/>
            <person name="Cheng J."/>
            <person name="Xu D."/>
            <person name="Hellsten U."/>
            <person name="May G."/>
            <person name="Yu Y."/>
            <person name="Sakurai T."/>
            <person name="Umezawa T."/>
            <person name="Bhattacharyya M."/>
            <person name="Sandhu D."/>
            <person name="Valliyodan B."/>
            <person name="Lindquist E."/>
            <person name="Peto M."/>
            <person name="Grant D."/>
            <person name="Shu S."/>
            <person name="Goodstein D."/>
            <person name="Barry K."/>
            <person name="Futrell-Griggs M."/>
            <person name="Abernathy B."/>
            <person name="Du J."/>
            <person name="Tian Z."/>
            <person name="Zhu L."/>
            <person name="Gill N."/>
            <person name="Joshi T."/>
            <person name="Libault M."/>
            <person name="Sethuraman A."/>
            <person name="Zhang X."/>
            <person name="Shinozaki K."/>
            <person name="Nguyen H."/>
            <person name="Wing R."/>
            <person name="Cregan P."/>
            <person name="Specht J."/>
            <person name="Grimwood J."/>
            <person name="Rokhsar D."/>
            <person name="Stacey G."/>
            <person name="Shoemaker R."/>
            <person name="Jackson S."/>
        </authorList>
    </citation>
    <scope>NUCLEOTIDE SEQUENCE</scope>
    <source>
        <tissue evidence="18">Callus</tissue>
    </source>
</reference>
<evidence type="ECO:0000256" key="13">
    <source>
        <dbReference type="ARBA" id="ARBA00023426"/>
    </source>
</evidence>
<evidence type="ECO:0000313" key="19">
    <source>
        <dbReference type="EnsemblPlants" id="KRH57935"/>
    </source>
</evidence>
<dbReference type="Gene3D" id="3.20.140.10">
    <property type="entry name" value="nicotinate phosphoribosyltransferase"/>
    <property type="match status" value="2"/>
</dbReference>
<evidence type="ECO:0000259" key="16">
    <source>
        <dbReference type="Pfam" id="PF17767"/>
    </source>
</evidence>
<keyword evidence="11" id="KW-0460">Magnesium</keyword>
<dbReference type="InterPro" id="IPR007229">
    <property type="entry name" value="Nic_PRibTrfase-Fam"/>
</dbReference>
<comment type="cofactor">
    <cofactor evidence="2">
        <name>Mg(2+)</name>
        <dbReference type="ChEBI" id="CHEBI:18420"/>
    </cofactor>
</comment>
<proteinExistence type="inferred from homology"/>
<feature type="domain" description="Nicotinate/nicotinamide phosphoribosyltransferase" evidence="15">
    <location>
        <begin position="241"/>
        <end position="340"/>
    </location>
</feature>
<gene>
    <name evidence="19" type="primary">LOC100799223</name>
    <name evidence="18" type="ORF">GLYMA_05G094000</name>
</gene>
<dbReference type="EC" id="6.3.4.21" evidence="5"/>
<keyword evidence="20" id="KW-1185">Reference proteome</keyword>
<feature type="domain" description="Nicotinate phosphoribosyltransferase C-terminal" evidence="17">
    <location>
        <begin position="346"/>
        <end position="457"/>
    </location>
</feature>
<evidence type="ECO:0000256" key="7">
    <source>
        <dbReference type="ARBA" id="ARBA00022598"/>
    </source>
</evidence>
<sequence length="472" mass="52787">METKENGPSKKVSNGGIDGPTNPMVTPLLNDLYQFTMAYAYWKAGKHQERAVFDLYFRRNPFGGEYTVFAGLEECIRFIANFTLAEEEIDFVRECLSSSCEGPDGGVGASKYCYIGGFDATSNVAAGKLFGIPLRGTHSHAFVSSYMSLDEITDKSLRGKDGSSRCDDFVSLVQTWLNKIQLSNGVFGETNQSELAAFTSYALAFPDGFLALVDTYDVMRSGIPNFCAVALALSDLGYKAVGIRLDSGDLAYLSCEVRNFFRSIEKEFGVPEFGKLQITASNDLNEETLDALNKQGHEVDAFGIGTYLVTCYAQAALGVVFKLVEINNQPRIKLSEDVSKVSIPCKKRCYRLYGKEGYPLVDIMTGENEPSPKVGERILCRHPFQESKRAYVVPQRVEELLRCYWPGSTDIKKDTLPALRDIRERCINQLEQMRPDHMRRLNPTPYKVSVSAKLYDFIHFLWLNEAPVGELQ</sequence>
<evidence type="ECO:0000256" key="2">
    <source>
        <dbReference type="ARBA" id="ARBA00001946"/>
    </source>
</evidence>
<keyword evidence="6" id="KW-0597">Phosphoprotein</keyword>
<dbReference type="Pfam" id="PF17767">
    <property type="entry name" value="NAPRTase_N"/>
    <property type="match status" value="1"/>
</dbReference>
<evidence type="ECO:0000256" key="10">
    <source>
        <dbReference type="ARBA" id="ARBA00022723"/>
    </source>
</evidence>
<dbReference type="GO" id="GO:0009435">
    <property type="term" value="P:NAD+ biosynthetic process"/>
    <property type="evidence" value="ECO:0007669"/>
    <property type="project" value="UniProtKB-UniPathway"/>
</dbReference>
<evidence type="ECO:0000256" key="6">
    <source>
        <dbReference type="ARBA" id="ARBA00022553"/>
    </source>
</evidence>
<keyword evidence="7" id="KW-0436">Ligase</keyword>
<dbReference type="GO" id="GO:0046872">
    <property type="term" value="F:metal ion binding"/>
    <property type="evidence" value="ECO:0007669"/>
    <property type="project" value="UniProtKB-KW"/>
</dbReference>
<evidence type="ECO:0000256" key="11">
    <source>
        <dbReference type="ARBA" id="ARBA00022842"/>
    </source>
</evidence>
<dbReference type="UniPathway" id="UPA00253">
    <property type="reaction ID" value="UER00457"/>
</dbReference>
<name>A0A0R0K3G6_SOYBN</name>
<evidence type="ECO:0000313" key="20">
    <source>
        <dbReference type="Proteomes" id="UP000008827"/>
    </source>
</evidence>
<accession>A0A0R0K3G6</accession>
<dbReference type="AlphaFoldDB" id="A0A0R0K3G6"/>
<evidence type="ECO:0000256" key="12">
    <source>
        <dbReference type="ARBA" id="ARBA00023211"/>
    </source>
</evidence>
<comment type="pathway">
    <text evidence="3">Cofactor biosynthesis; NAD(+) biosynthesis; nicotinate D-ribonucleotide from nicotinate: step 1/1.</text>
</comment>
<dbReference type="EMBL" id="CM000838">
    <property type="protein sequence ID" value="KRH57935.1"/>
    <property type="molecule type" value="Genomic_DNA"/>
</dbReference>
<evidence type="ECO:0000256" key="8">
    <source>
        <dbReference type="ARBA" id="ARBA00022642"/>
    </source>
</evidence>
<dbReference type="Proteomes" id="UP000008827">
    <property type="component" value="Chromosome 5"/>
</dbReference>
<protein>
    <recommendedName>
        <fullName evidence="5">nicotinate phosphoribosyltransferase</fullName>
        <ecNumber evidence="5">6.3.4.21</ecNumber>
    </recommendedName>
</protein>
<dbReference type="Pfam" id="PF17956">
    <property type="entry name" value="NAPRTase_C"/>
    <property type="match status" value="1"/>
</dbReference>
<evidence type="ECO:0000259" key="15">
    <source>
        <dbReference type="Pfam" id="PF04095"/>
    </source>
</evidence>
<evidence type="ECO:0000313" key="18">
    <source>
        <dbReference type="EMBL" id="KRH57935.1"/>
    </source>
</evidence>
<dbReference type="GO" id="GO:0016740">
    <property type="term" value="F:transferase activity"/>
    <property type="evidence" value="ECO:0007669"/>
    <property type="project" value="UniProtKB-KW"/>
</dbReference>
<dbReference type="GO" id="GO:0004516">
    <property type="term" value="F:nicotinate phosphoribosyltransferase activity"/>
    <property type="evidence" value="ECO:0007669"/>
    <property type="project" value="UniProtKB-EC"/>
</dbReference>
<evidence type="ECO:0000256" key="4">
    <source>
        <dbReference type="ARBA" id="ARBA00010897"/>
    </source>
</evidence>
<dbReference type="EnsemblPlants" id="KRH57935">
    <property type="protein sequence ID" value="KRH57935"/>
    <property type="gene ID" value="GLYMA_05G094000"/>
</dbReference>